<protein>
    <submittedName>
        <fullName evidence="3">Alpha-1,2-fucosyltransferase</fullName>
    </submittedName>
</protein>
<evidence type="ECO:0000313" key="3">
    <source>
        <dbReference type="EMBL" id="BCX49470.1"/>
    </source>
</evidence>
<accession>A0ABM7RCV9</accession>
<evidence type="ECO:0000256" key="1">
    <source>
        <dbReference type="ARBA" id="ARBA00022676"/>
    </source>
</evidence>
<dbReference type="Proteomes" id="UP001374893">
    <property type="component" value="Chromosome"/>
</dbReference>
<evidence type="ECO:0000313" key="4">
    <source>
        <dbReference type="Proteomes" id="UP001374893"/>
    </source>
</evidence>
<keyword evidence="2" id="KW-0808">Transferase</keyword>
<dbReference type="InterPro" id="IPR002516">
    <property type="entry name" value="Glyco_trans_11"/>
</dbReference>
<name>A0ABM7RCV9_9BACT</name>
<keyword evidence="1" id="KW-0328">Glycosyltransferase</keyword>
<proteinExistence type="predicted"/>
<reference evidence="3 4" key="1">
    <citation type="submission" date="2021-06" db="EMBL/GenBank/DDBJ databases">
        <title>Complete genome of Haloferula helveola possessing various polysaccharide degrading enzymes.</title>
        <authorList>
            <person name="Takami H."/>
            <person name="Huang C."/>
            <person name="Hamasaki K."/>
        </authorList>
    </citation>
    <scope>NUCLEOTIDE SEQUENCE [LARGE SCALE GENOMIC DNA]</scope>
    <source>
        <strain evidence="3 4">CN-1</strain>
    </source>
</reference>
<dbReference type="PANTHER" id="PTHR11927:SF9">
    <property type="entry name" value="L-FUCOSYLTRANSFERASE"/>
    <property type="match status" value="1"/>
</dbReference>
<dbReference type="Pfam" id="PF01531">
    <property type="entry name" value="Glyco_transf_11"/>
    <property type="match status" value="1"/>
</dbReference>
<dbReference type="EMBL" id="AP024702">
    <property type="protein sequence ID" value="BCX49470.1"/>
    <property type="molecule type" value="Genomic_DNA"/>
</dbReference>
<keyword evidence="4" id="KW-1185">Reference proteome</keyword>
<dbReference type="PANTHER" id="PTHR11927">
    <property type="entry name" value="GALACTOSIDE 2-L-FUCOSYLTRANSFERASE"/>
    <property type="match status" value="1"/>
</dbReference>
<evidence type="ECO:0000256" key="2">
    <source>
        <dbReference type="ARBA" id="ARBA00022679"/>
    </source>
</evidence>
<sequence>MSRKAVAIIKGGLGNQLFGYAAARAFALRSGRELFIDDASGFVRDGYGRSFRLKHFPIEARPAPAALRLGDPKGFRHKSKRSLNKVLPLKWKAYLPEKEGSLQLLDFDPVRDTVYLNGYWQNEAYFRDATGKIREELQPPALEKQGDLELEQRMRDRNAVFVHVRRNRYSPRLGADYYKRSIELASEALDSPCFEVFGDDIAWARKQLDFGGRTVRFHEEANDELVDFRLMTACKHAIVANSSFSWWAAWLGPSLNGHVWTPKDPGWPVKPASGWTTVGNTLERD</sequence>
<dbReference type="RefSeq" id="WP_338686076.1">
    <property type="nucleotide sequence ID" value="NZ_AP024702.1"/>
</dbReference>
<organism evidence="3 4">
    <name type="scientific">Haloferula helveola</name>
    <dbReference type="NCBI Taxonomy" id="490095"/>
    <lineage>
        <taxon>Bacteria</taxon>
        <taxon>Pseudomonadati</taxon>
        <taxon>Verrucomicrobiota</taxon>
        <taxon>Verrucomicrobiia</taxon>
        <taxon>Verrucomicrobiales</taxon>
        <taxon>Verrucomicrobiaceae</taxon>
        <taxon>Haloferula</taxon>
    </lineage>
</organism>
<gene>
    <name evidence="3" type="ORF">HAHE_33780</name>
</gene>
<dbReference type="CDD" id="cd11301">
    <property type="entry name" value="Fut1_Fut2_like"/>
    <property type="match status" value="1"/>
</dbReference>